<evidence type="ECO:0000256" key="1">
    <source>
        <dbReference type="SAM" id="Phobius"/>
    </source>
</evidence>
<protein>
    <submittedName>
        <fullName evidence="2">Predicted acyltransferase</fullName>
    </submittedName>
</protein>
<reference evidence="2" key="1">
    <citation type="submission" date="2015-09" db="EMBL/GenBank/DDBJ databases">
        <authorList>
            <consortium name="Pathogen Informatics"/>
        </authorList>
    </citation>
    <scope>NUCLEOTIDE SEQUENCE</scope>
    <source>
        <strain evidence="2">2789STDY5834896</strain>
    </source>
</reference>
<keyword evidence="1" id="KW-1133">Transmembrane helix</keyword>
<evidence type="ECO:0000313" key="2">
    <source>
        <dbReference type="EMBL" id="SCJ73656.1"/>
    </source>
</evidence>
<keyword evidence="1" id="KW-0472">Membrane</keyword>
<organism evidence="2">
    <name type="scientific">uncultured Anaerotruncus sp</name>
    <dbReference type="NCBI Taxonomy" id="905011"/>
    <lineage>
        <taxon>Bacteria</taxon>
        <taxon>Bacillati</taxon>
        <taxon>Bacillota</taxon>
        <taxon>Clostridia</taxon>
        <taxon>Eubacteriales</taxon>
        <taxon>Oscillospiraceae</taxon>
        <taxon>Anaerotruncus</taxon>
        <taxon>environmental samples</taxon>
    </lineage>
</organism>
<name>A0A1C6IV05_9FIRM</name>
<accession>A0A1C6IV05</accession>
<sequence length="776" mass="80561">MNSRQTTAKTKQAPRRNSGSLLVWVSVALLLITILAGAVLSIAMAYAQRSTDNNADRQAYFTARSACNAIGGEICQGTAGGQGLLQKLPVGSKLQVENFDFPQKMGSCTALVERVDIDTIDIAATATVGRRRRTVHLKLNRTAGGRQDSAITGFFGLVGETIEFGSALKTGADTDVYVSGEDRSGWGVQVSGTALDLGGSLYSRPGVTVSGGTYGKHLHVAGSVVSNGPIQLSGYLDIAGSVYSTTSSQWAGGVTVGGTVTPAAGGAAQPSKLPELDTPTVPSCPPDANAVYDSTFFNKTLGVSGQNAHYQIQKDGLQVTINTAEDAGNCFYYIPAGTTFTVAGQECRATNSGTVAPAPNLYFILGENARLVVQGDEFYGYVYGPSSSRVDFTGSATAYGAVQAGTVSFDDLTFYYVPPTGGTSSGGSQGQGEAAGFTGFYAAAATAKKGGLFAGGEGTVQFGRADLNLHFSSTKPLQLEPHFINVGTVMLASDDSALGAVSGDMSIDGDLYLDKVVIGTPEKPVTVTCTGKLVLSGGSVVYGTVVADAVDMTMNGDIVGSVSTVQPLSQADAARVQGSIQAVAAVPFAHPAPARPQVLPIPDDSLVEKLTNKTTEIGHVGRDAYYYLPQGANLNLSSLTVAEDAQRIFIYLLDGAELKLDDLYGGDPEHPQVVFSLGEDAAFIYNNRSGPSEDAEPLCAYIAGGTGSSFTMKQGTDFYGGLYVDSLDIGDWVRLHFTGDITAGGQPVVPPDEDLPTTGDTWSFGMYSGKGVSQNG</sequence>
<keyword evidence="2" id="KW-0012">Acyltransferase</keyword>
<gene>
    <name evidence="2" type="ORF">SAMEA3545359_01702</name>
</gene>
<feature type="transmembrane region" description="Helical" evidence="1">
    <location>
        <begin position="21"/>
        <end position="47"/>
    </location>
</feature>
<keyword evidence="2" id="KW-0808">Transferase</keyword>
<keyword evidence="1" id="KW-0812">Transmembrane</keyword>
<dbReference type="GO" id="GO:0016746">
    <property type="term" value="F:acyltransferase activity"/>
    <property type="evidence" value="ECO:0007669"/>
    <property type="project" value="UniProtKB-KW"/>
</dbReference>
<proteinExistence type="predicted"/>
<dbReference type="AlphaFoldDB" id="A0A1C6IV05"/>
<dbReference type="EMBL" id="FMHG01000001">
    <property type="protein sequence ID" value="SCJ73656.1"/>
    <property type="molecule type" value="Genomic_DNA"/>
</dbReference>